<dbReference type="InterPro" id="IPR016667">
    <property type="entry name" value="Caps_polysacc_synth_CpsB/CapC"/>
</dbReference>
<dbReference type="PIRSF" id="PIRSF016557">
    <property type="entry name" value="Caps_synth_CpsB"/>
    <property type="match status" value="1"/>
</dbReference>
<evidence type="ECO:0000256" key="4">
    <source>
        <dbReference type="ARBA" id="ARBA00051722"/>
    </source>
</evidence>
<comment type="caution">
    <text evidence="5">The sequence shown here is derived from an EMBL/GenBank/DDBJ whole genome shotgun (WGS) entry which is preliminary data.</text>
</comment>
<dbReference type="PANTHER" id="PTHR39181">
    <property type="entry name" value="TYROSINE-PROTEIN PHOSPHATASE YWQE"/>
    <property type="match status" value="1"/>
</dbReference>
<dbReference type="Gene3D" id="3.20.20.140">
    <property type="entry name" value="Metal-dependent hydrolases"/>
    <property type="match status" value="1"/>
</dbReference>
<dbReference type="PANTHER" id="PTHR39181:SF1">
    <property type="entry name" value="TYROSINE-PROTEIN PHOSPHATASE YWQE"/>
    <property type="match status" value="1"/>
</dbReference>
<comment type="catalytic activity">
    <reaction evidence="4">
        <text>O-phospho-L-tyrosyl-[protein] + H2O = L-tyrosyl-[protein] + phosphate</text>
        <dbReference type="Rhea" id="RHEA:10684"/>
        <dbReference type="Rhea" id="RHEA-COMP:10136"/>
        <dbReference type="Rhea" id="RHEA-COMP:20101"/>
        <dbReference type="ChEBI" id="CHEBI:15377"/>
        <dbReference type="ChEBI" id="CHEBI:43474"/>
        <dbReference type="ChEBI" id="CHEBI:46858"/>
        <dbReference type="ChEBI" id="CHEBI:61978"/>
        <dbReference type="EC" id="3.1.3.48"/>
    </reaction>
</comment>
<keyword evidence="6" id="KW-1185">Reference proteome</keyword>
<dbReference type="EMBL" id="JAMXIB010000001">
    <property type="protein sequence ID" value="MCO5723342.1"/>
    <property type="molecule type" value="Genomic_DNA"/>
</dbReference>
<evidence type="ECO:0000256" key="3">
    <source>
        <dbReference type="ARBA" id="ARBA00022801"/>
    </source>
</evidence>
<name>A0ABT1AUS3_9FLAO</name>
<sequence>MFNWFLKKTYLVDSLGGFVDIHNHILPGIDDGAETVEASIAMVKGFGEMGIQRFIATPHILNPLYPNTPETIGAAHQELGRGLMDHGLTQVSVEAAAEHMIDDAFEDLLHAGQVMPLRKSYLLVEMSYLQPSLNFDQAITAITRKGLTPILAHPERYAYLHQQPEKYREYRQQGILFQLNLLSLDGYYGRDVQKMAWRLIDEGHIDFLASDAHGLRHLEALSEIQLKPGELQRIEPLIIQTIDTFY</sequence>
<dbReference type="SUPFAM" id="SSF89550">
    <property type="entry name" value="PHP domain-like"/>
    <property type="match status" value="1"/>
</dbReference>
<keyword evidence="3" id="KW-0378">Hydrolase</keyword>
<dbReference type="EC" id="3.1.3.48" evidence="2"/>
<dbReference type="RefSeq" id="WP_252739720.1">
    <property type="nucleotide sequence ID" value="NZ_JAMXIB010000001.1"/>
</dbReference>
<gene>
    <name evidence="5" type="ORF">NG653_00640</name>
</gene>
<evidence type="ECO:0000313" key="6">
    <source>
        <dbReference type="Proteomes" id="UP001206312"/>
    </source>
</evidence>
<dbReference type="InterPro" id="IPR016195">
    <property type="entry name" value="Pol/histidinol_Pase-like"/>
</dbReference>
<evidence type="ECO:0000256" key="1">
    <source>
        <dbReference type="ARBA" id="ARBA00005750"/>
    </source>
</evidence>
<accession>A0ABT1AUS3</accession>
<comment type="similarity">
    <text evidence="1">Belongs to the metallo-dependent hydrolases superfamily. CpsB/CapC family.</text>
</comment>
<dbReference type="Proteomes" id="UP001206312">
    <property type="component" value="Unassembled WGS sequence"/>
</dbReference>
<evidence type="ECO:0000256" key="2">
    <source>
        <dbReference type="ARBA" id="ARBA00013064"/>
    </source>
</evidence>
<dbReference type="Pfam" id="PF19567">
    <property type="entry name" value="CpsB_CapC"/>
    <property type="match status" value="1"/>
</dbReference>
<protein>
    <recommendedName>
        <fullName evidence="2">protein-tyrosine-phosphatase</fullName>
        <ecNumber evidence="2">3.1.3.48</ecNumber>
    </recommendedName>
</protein>
<proteinExistence type="inferred from homology"/>
<reference evidence="5 6" key="1">
    <citation type="submission" date="2022-06" db="EMBL/GenBank/DDBJ databases">
        <authorList>
            <person name="Xuan X."/>
        </authorList>
    </citation>
    <scope>NUCLEOTIDE SEQUENCE [LARGE SCALE GENOMIC DNA]</scope>
    <source>
        <strain evidence="5 6">2V75</strain>
    </source>
</reference>
<evidence type="ECO:0000313" key="5">
    <source>
        <dbReference type="EMBL" id="MCO5723342.1"/>
    </source>
</evidence>
<organism evidence="5 6">
    <name type="scientific">Robiginitalea marina</name>
    <dbReference type="NCBI Taxonomy" id="2954105"/>
    <lineage>
        <taxon>Bacteria</taxon>
        <taxon>Pseudomonadati</taxon>
        <taxon>Bacteroidota</taxon>
        <taxon>Flavobacteriia</taxon>
        <taxon>Flavobacteriales</taxon>
        <taxon>Flavobacteriaceae</taxon>
        <taxon>Robiginitalea</taxon>
    </lineage>
</organism>